<dbReference type="RefSeq" id="WP_004629974.1">
    <property type="nucleotide sequence ID" value="NZ_AORV01000065.1"/>
</dbReference>
<evidence type="ECO:0000256" key="1">
    <source>
        <dbReference type="SAM" id="MobiDB-lite"/>
    </source>
</evidence>
<sequence>MTNRPIPYYTLPCCYEERPDGTTQMVPQSQPTTPQGQPAFPQGQPMLHQGQPTQAITGGPQDFAPITPLTQPEPLTLTSTEYLNGFLRTQLGRRVRVEFLIGTGTLLDRTGTLVGVGANYINLRLIESDDVMTADFFSIKFITFLL</sequence>
<keyword evidence="3" id="KW-1185">Reference proteome</keyword>
<dbReference type="EMBL" id="AORV01000065">
    <property type="protein sequence ID" value="EMS69684.1"/>
    <property type="molecule type" value="Genomic_DNA"/>
</dbReference>
<comment type="caution">
    <text evidence="2">The sequence shown here is derived from an EMBL/GenBank/DDBJ whole genome shotgun (WGS) entry which is preliminary data.</text>
</comment>
<gene>
    <name evidence="2" type="ORF">CTER_4576</name>
</gene>
<organism evidence="2 3">
    <name type="scientific">Ruminiclostridium cellobioparum subsp. termitidis CT1112</name>
    <dbReference type="NCBI Taxonomy" id="1195236"/>
    <lineage>
        <taxon>Bacteria</taxon>
        <taxon>Bacillati</taxon>
        <taxon>Bacillota</taxon>
        <taxon>Clostridia</taxon>
        <taxon>Eubacteriales</taxon>
        <taxon>Oscillospiraceae</taxon>
        <taxon>Ruminiclostridium</taxon>
    </lineage>
</organism>
<dbReference type="Proteomes" id="UP000014155">
    <property type="component" value="Unassembled WGS sequence"/>
</dbReference>
<feature type="region of interest" description="Disordered" evidence="1">
    <location>
        <begin position="19"/>
        <end position="71"/>
    </location>
</feature>
<dbReference type="eggNOG" id="ENOG50332QD">
    <property type="taxonomic scope" value="Bacteria"/>
</dbReference>
<dbReference type="AlphaFoldDB" id="S0FKG5"/>
<dbReference type="STRING" id="1195236.CTER_4576"/>
<evidence type="ECO:0000313" key="2">
    <source>
        <dbReference type="EMBL" id="EMS69684.1"/>
    </source>
</evidence>
<evidence type="ECO:0000313" key="3">
    <source>
        <dbReference type="Proteomes" id="UP000014155"/>
    </source>
</evidence>
<name>S0FKG5_RUMCE</name>
<proteinExistence type="predicted"/>
<dbReference type="PATRIC" id="fig|1195236.3.peg.4758"/>
<reference evidence="2 3" key="1">
    <citation type="journal article" date="2013" name="Genome Announc.">
        <title>Draft Genome Sequence of the Cellulolytic, Mesophilic, Anaerobic Bacterium Clostridium termitidis Strain CT1112 (DSM 5398).</title>
        <authorList>
            <person name="Lal S."/>
            <person name="Ramachandran U."/>
            <person name="Zhang X."/>
            <person name="Munir R."/>
            <person name="Sparling R."/>
            <person name="Levin D.B."/>
        </authorList>
    </citation>
    <scope>NUCLEOTIDE SEQUENCE [LARGE SCALE GENOMIC DNA]</scope>
    <source>
        <strain evidence="2 3">CT1112</strain>
    </source>
</reference>
<feature type="compositionally biased region" description="Low complexity" evidence="1">
    <location>
        <begin position="27"/>
        <end position="45"/>
    </location>
</feature>
<protein>
    <submittedName>
        <fullName evidence="2">Uncharacterized protein</fullName>
    </submittedName>
</protein>
<accession>S0FKG5</accession>